<reference evidence="2" key="1">
    <citation type="submission" date="2021-01" db="EMBL/GenBank/DDBJ databases">
        <authorList>
            <consortium name="Genoscope - CEA"/>
            <person name="William W."/>
        </authorList>
    </citation>
    <scope>NUCLEOTIDE SEQUENCE</scope>
</reference>
<dbReference type="AlphaFoldDB" id="A0A816MK89"/>
<evidence type="ECO:0000256" key="1">
    <source>
        <dbReference type="SAM" id="MobiDB-lite"/>
    </source>
</evidence>
<feature type="compositionally biased region" description="Basic residues" evidence="1">
    <location>
        <begin position="32"/>
        <end position="47"/>
    </location>
</feature>
<evidence type="ECO:0000313" key="2">
    <source>
        <dbReference type="EMBL" id="CAF2015510.1"/>
    </source>
</evidence>
<name>A0A816MK89_BRANA</name>
<dbReference type="EMBL" id="HG994371">
    <property type="protein sequence ID" value="CAF2015510.1"/>
    <property type="molecule type" value="Genomic_DNA"/>
</dbReference>
<sequence length="53" mass="6503">MMKHLLYYIKTLKAFRTGFLLLDNHLRRLRARKSQSCRRRGSRRRAQKSPTVW</sequence>
<feature type="region of interest" description="Disordered" evidence="1">
    <location>
        <begin position="32"/>
        <end position="53"/>
    </location>
</feature>
<dbReference type="Proteomes" id="UP001295469">
    <property type="component" value="Chromosome C07"/>
</dbReference>
<protein>
    <submittedName>
        <fullName evidence="2">(rape) hypothetical protein</fullName>
    </submittedName>
</protein>
<dbReference type="Gramene" id="CDX80464">
    <property type="protein sequence ID" value="CDX80464"/>
    <property type="gene ID" value="GSBRNA2T00133549001"/>
</dbReference>
<accession>A0A816MK89</accession>
<gene>
    <name evidence="2" type="ORF">DARMORV10_C07P43030.1</name>
</gene>
<organism evidence="2">
    <name type="scientific">Brassica napus</name>
    <name type="common">Rape</name>
    <dbReference type="NCBI Taxonomy" id="3708"/>
    <lineage>
        <taxon>Eukaryota</taxon>
        <taxon>Viridiplantae</taxon>
        <taxon>Streptophyta</taxon>
        <taxon>Embryophyta</taxon>
        <taxon>Tracheophyta</taxon>
        <taxon>Spermatophyta</taxon>
        <taxon>Magnoliopsida</taxon>
        <taxon>eudicotyledons</taxon>
        <taxon>Gunneridae</taxon>
        <taxon>Pentapetalae</taxon>
        <taxon>rosids</taxon>
        <taxon>malvids</taxon>
        <taxon>Brassicales</taxon>
        <taxon>Brassicaceae</taxon>
        <taxon>Brassiceae</taxon>
        <taxon>Brassica</taxon>
    </lineage>
</organism>
<proteinExistence type="predicted"/>